<evidence type="ECO:0000259" key="2">
    <source>
        <dbReference type="PROSITE" id="PS52045"/>
    </source>
</evidence>
<dbReference type="Pfam" id="PF03080">
    <property type="entry name" value="Neprosin"/>
    <property type="match status" value="1"/>
</dbReference>
<gene>
    <name evidence="3" type="ORF">RchiOBHm_Chr2g0141911</name>
</gene>
<comment type="caution">
    <text evidence="3">The sequence shown here is derived from an EMBL/GenBank/DDBJ whole genome shotgun (WGS) entry which is preliminary data.</text>
</comment>
<dbReference type="Proteomes" id="UP000238479">
    <property type="component" value="Chromosome 2"/>
</dbReference>
<evidence type="ECO:0000313" key="3">
    <source>
        <dbReference type="EMBL" id="PRQ51216.1"/>
    </source>
</evidence>
<dbReference type="Gramene" id="PRQ51216">
    <property type="protein sequence ID" value="PRQ51216"/>
    <property type="gene ID" value="RchiOBHm_Chr2g0141911"/>
</dbReference>
<dbReference type="InterPro" id="IPR053168">
    <property type="entry name" value="Glutamic_endopeptidase"/>
</dbReference>
<keyword evidence="1" id="KW-1133">Transmembrane helix</keyword>
<organism evidence="3 4">
    <name type="scientific">Rosa chinensis</name>
    <name type="common">China rose</name>
    <dbReference type="NCBI Taxonomy" id="74649"/>
    <lineage>
        <taxon>Eukaryota</taxon>
        <taxon>Viridiplantae</taxon>
        <taxon>Streptophyta</taxon>
        <taxon>Embryophyta</taxon>
        <taxon>Tracheophyta</taxon>
        <taxon>Spermatophyta</taxon>
        <taxon>Magnoliopsida</taxon>
        <taxon>eudicotyledons</taxon>
        <taxon>Gunneridae</taxon>
        <taxon>Pentapetalae</taxon>
        <taxon>rosids</taxon>
        <taxon>fabids</taxon>
        <taxon>Rosales</taxon>
        <taxon>Rosaceae</taxon>
        <taxon>Rosoideae</taxon>
        <taxon>Rosoideae incertae sedis</taxon>
        <taxon>Rosa</taxon>
    </lineage>
</organism>
<proteinExistence type="predicted"/>
<feature type="transmembrane region" description="Helical" evidence="1">
    <location>
        <begin position="14"/>
        <end position="33"/>
    </location>
</feature>
<dbReference type="EMBL" id="PDCK01000040">
    <property type="protein sequence ID" value="PRQ51216.1"/>
    <property type="molecule type" value="Genomic_DNA"/>
</dbReference>
<feature type="domain" description="Neprosin PEP catalytic" evidence="2">
    <location>
        <begin position="146"/>
        <end position="379"/>
    </location>
</feature>
<evidence type="ECO:0000256" key="1">
    <source>
        <dbReference type="SAM" id="Phobius"/>
    </source>
</evidence>
<dbReference type="STRING" id="74649.A0A2P6RXS1"/>
<dbReference type="PANTHER" id="PTHR31589">
    <property type="entry name" value="PROTEIN, PUTATIVE (DUF239)-RELATED-RELATED"/>
    <property type="match status" value="1"/>
</dbReference>
<dbReference type="PROSITE" id="PS52045">
    <property type="entry name" value="NEPROSIN_PEP_CD"/>
    <property type="match status" value="1"/>
</dbReference>
<sequence>MENFLSHGNCYTKVRGLTFFLVVTFFILGKGFVDCRRIKTVENNNPIIKSIKGDEGDVIDCIDIYKQPALSHPLLKNHTIQLNPPSPYPSGLNETESSHQDDEQVLKSWLLNEECPEGTIPILRTQAFNSSFPKSSPPFNGSNVEFTSASGHEYAVASLSGGQYYGAHASVNVWSPLSVFEENSISQIWVAGGHEQARSTVEAGWKGHGYQDGCYNLQCPGFVQVNRKFALGLPIKPVSIYNGKQFEIFISIYKHQSTGQWWVMLQDQALGYWPDKILPSLRGSADAVSWGGEIYNSEIGGRHTSTQMGSGHFPSEGYGKASYFRNIQYLANSGKFVDAQGLIPYVTKPPCYNLIMKNKAPGFGNHFYYGGFGYSERCPK</sequence>
<accession>A0A2P6RXS1</accession>
<keyword evidence="1" id="KW-0472">Membrane</keyword>
<dbReference type="AlphaFoldDB" id="A0A2P6RXS1"/>
<keyword evidence="1" id="KW-0812">Transmembrane</keyword>
<dbReference type="InterPro" id="IPR025521">
    <property type="entry name" value="Neprosin_propep"/>
</dbReference>
<dbReference type="OMA" id="HRTSKPM"/>
<dbReference type="Pfam" id="PF14365">
    <property type="entry name" value="Neprosin_AP"/>
    <property type="match status" value="1"/>
</dbReference>
<dbReference type="PANTHER" id="PTHR31589:SF221">
    <property type="entry name" value="LIGASE, PUTATIVE (DUF239)-RELATED"/>
    <property type="match status" value="1"/>
</dbReference>
<protein>
    <submittedName>
        <fullName evidence="3">Putative neprosin</fullName>
    </submittedName>
</protein>
<evidence type="ECO:0000313" key="4">
    <source>
        <dbReference type="Proteomes" id="UP000238479"/>
    </source>
</evidence>
<keyword evidence="4" id="KW-1185">Reference proteome</keyword>
<dbReference type="InterPro" id="IPR004314">
    <property type="entry name" value="Neprosin"/>
</dbReference>
<name>A0A2P6RXS1_ROSCH</name>
<reference evidence="3 4" key="1">
    <citation type="journal article" date="2018" name="Nat. Genet.">
        <title>The Rosa genome provides new insights in the design of modern roses.</title>
        <authorList>
            <person name="Bendahmane M."/>
        </authorList>
    </citation>
    <scope>NUCLEOTIDE SEQUENCE [LARGE SCALE GENOMIC DNA]</scope>
    <source>
        <strain evidence="4">cv. Old Blush</strain>
    </source>
</reference>